<dbReference type="AlphaFoldDB" id="A0A7W7YPB3"/>
<keyword evidence="2" id="KW-1185">Reference proteome</keyword>
<evidence type="ECO:0000313" key="2">
    <source>
        <dbReference type="Proteomes" id="UP000534294"/>
    </source>
</evidence>
<comment type="caution">
    <text evidence="1">The sequence shown here is derived from an EMBL/GenBank/DDBJ whole genome shotgun (WGS) entry which is preliminary data.</text>
</comment>
<organism evidence="1 2">
    <name type="scientific">Prosthecobacter dejongeii</name>
    <dbReference type="NCBI Taxonomy" id="48465"/>
    <lineage>
        <taxon>Bacteria</taxon>
        <taxon>Pseudomonadati</taxon>
        <taxon>Verrucomicrobiota</taxon>
        <taxon>Verrucomicrobiia</taxon>
        <taxon>Verrucomicrobiales</taxon>
        <taxon>Verrucomicrobiaceae</taxon>
        <taxon>Prosthecobacter</taxon>
    </lineage>
</organism>
<sequence length="50" mass="5457">MLNDSAGIPIAVELINMSENCSQAECYAIQDAATAIPRITSCNIRLFVER</sequence>
<gene>
    <name evidence="1" type="ORF">HNQ64_004131</name>
</gene>
<reference evidence="1 2" key="1">
    <citation type="submission" date="2020-08" db="EMBL/GenBank/DDBJ databases">
        <title>Genomic Encyclopedia of Type Strains, Phase IV (KMG-IV): sequencing the most valuable type-strain genomes for metagenomic binning, comparative biology and taxonomic classification.</title>
        <authorList>
            <person name="Goeker M."/>
        </authorList>
    </citation>
    <scope>NUCLEOTIDE SEQUENCE [LARGE SCALE GENOMIC DNA]</scope>
    <source>
        <strain evidence="1 2">DSM 12251</strain>
    </source>
</reference>
<proteinExistence type="predicted"/>
<dbReference type="Proteomes" id="UP000534294">
    <property type="component" value="Unassembled WGS sequence"/>
</dbReference>
<name>A0A7W7YPB3_9BACT</name>
<accession>A0A7W7YPB3</accession>
<dbReference type="EMBL" id="JACHIF010000010">
    <property type="protein sequence ID" value="MBB5039853.1"/>
    <property type="molecule type" value="Genomic_DNA"/>
</dbReference>
<evidence type="ECO:0000313" key="1">
    <source>
        <dbReference type="EMBL" id="MBB5039853.1"/>
    </source>
</evidence>
<protein>
    <submittedName>
        <fullName evidence="1">Uncharacterized protein</fullName>
    </submittedName>
</protein>